<keyword evidence="3" id="KW-1185">Reference proteome</keyword>
<evidence type="ECO:0000313" key="3">
    <source>
        <dbReference type="Proteomes" id="UP000029267"/>
    </source>
</evidence>
<reference evidence="2 3" key="1">
    <citation type="journal article" date="2014" name="Genome Announc.">
        <title>Draft Genome Sequence of Geobacillus icigianus Strain G1w1T Isolated from Hot Springs in the Valley of Geysers, Kamchatka (Russian Federation).</title>
        <authorList>
            <person name="Bryanskaya A.V."/>
            <person name="Rozanov A.S."/>
            <person name="Logacheva M.D."/>
            <person name="Kotenko A.V."/>
            <person name="Peltek S.E."/>
        </authorList>
    </citation>
    <scope>NUCLEOTIDE SEQUENCE [LARGE SCALE GENOMIC DNA]</scope>
    <source>
        <strain evidence="2 3">G1w1</strain>
    </source>
</reference>
<organism evidence="2 3">
    <name type="scientific">Geobacillus icigianus</name>
    <dbReference type="NCBI Taxonomy" id="1430331"/>
    <lineage>
        <taxon>Bacteria</taxon>
        <taxon>Bacillati</taxon>
        <taxon>Bacillota</taxon>
        <taxon>Bacilli</taxon>
        <taxon>Bacillales</taxon>
        <taxon>Anoxybacillaceae</taxon>
        <taxon>Geobacillus</taxon>
    </lineage>
</organism>
<sequence length="63" mass="7047">MTAPEKATALFSAFFFVAMLEAENGQTKARGFLQGESSAQPRRRNIDRREREAPAMMVEQGGR</sequence>
<evidence type="ECO:0000256" key="1">
    <source>
        <dbReference type="SAM" id="MobiDB-lite"/>
    </source>
</evidence>
<feature type="region of interest" description="Disordered" evidence="1">
    <location>
        <begin position="30"/>
        <end position="63"/>
    </location>
</feature>
<name>A0ABU6BEJ8_9BACL</name>
<comment type="caution">
    <text evidence="2">The sequence shown here is derived from an EMBL/GenBank/DDBJ whole genome shotgun (WGS) entry which is preliminary data.</text>
</comment>
<dbReference type="Proteomes" id="UP000029267">
    <property type="component" value="Unassembled WGS sequence"/>
</dbReference>
<evidence type="ECO:0000313" key="2">
    <source>
        <dbReference type="EMBL" id="MEB3750365.1"/>
    </source>
</evidence>
<gene>
    <name evidence="2" type="ORF">EP10_001204</name>
</gene>
<proteinExistence type="predicted"/>
<accession>A0ABU6BEJ8</accession>
<dbReference type="EMBL" id="JPYA02000001">
    <property type="protein sequence ID" value="MEB3750365.1"/>
    <property type="molecule type" value="Genomic_DNA"/>
</dbReference>
<protein>
    <submittedName>
        <fullName evidence="2">Uncharacterized protein</fullName>
    </submittedName>
</protein>